<evidence type="ECO:0000313" key="3">
    <source>
        <dbReference type="Proteomes" id="UP000007887"/>
    </source>
</evidence>
<dbReference type="PATRIC" id="fig|927704.6.peg.2424"/>
<feature type="domain" description="DUF4422" evidence="1">
    <location>
        <begin position="26"/>
        <end position="77"/>
    </location>
</feature>
<gene>
    <name evidence="2" type="ordered locus">SELR_23420</name>
</gene>
<dbReference type="KEGG" id="sri:SELR_23420"/>
<dbReference type="RefSeq" id="WP_014425472.1">
    <property type="nucleotide sequence ID" value="NC_017068.1"/>
</dbReference>
<protein>
    <recommendedName>
        <fullName evidence="1">DUF4422 domain-containing protein</fullName>
    </recommendedName>
</protein>
<accession>I0GTG3</accession>
<dbReference type="EMBL" id="AP012292">
    <property type="protein sequence ID" value="BAL84050.1"/>
    <property type="molecule type" value="Genomic_DNA"/>
</dbReference>
<evidence type="ECO:0000259" key="1">
    <source>
        <dbReference type="Pfam" id="PF14393"/>
    </source>
</evidence>
<dbReference type="HOGENOM" id="CLU_2384501_0_0_9"/>
<proteinExistence type="predicted"/>
<sequence length="94" mass="11202">MRICKITFYSFVDFCRKVFLHGFGRFLLAKKTVLADYCSWLFLVLERVEEFSVPKGAERADRYIGYMGEVLETLYFIYHKKDFHIVHTGCKFLV</sequence>
<name>I0GTG3_SELRL</name>
<dbReference type="Proteomes" id="UP000007887">
    <property type="component" value="Chromosome"/>
</dbReference>
<organism evidence="2 3">
    <name type="scientific">Selenomonas ruminantium subsp. lactilytica (strain NBRC 103574 / TAM6421)</name>
    <dbReference type="NCBI Taxonomy" id="927704"/>
    <lineage>
        <taxon>Bacteria</taxon>
        <taxon>Bacillati</taxon>
        <taxon>Bacillota</taxon>
        <taxon>Negativicutes</taxon>
        <taxon>Selenomonadales</taxon>
        <taxon>Selenomonadaceae</taxon>
        <taxon>Selenomonas</taxon>
    </lineage>
</organism>
<evidence type="ECO:0000313" key="2">
    <source>
        <dbReference type="EMBL" id="BAL84050.1"/>
    </source>
</evidence>
<dbReference type="Pfam" id="PF14393">
    <property type="entry name" value="DUF4422"/>
    <property type="match status" value="1"/>
</dbReference>
<dbReference type="AlphaFoldDB" id="I0GTG3"/>
<reference evidence="2 3" key="1">
    <citation type="submission" date="2011-10" db="EMBL/GenBank/DDBJ databases">
        <title>Whole genome sequence of Selenomonas ruminantium subsp. lactilytica TAM6421.</title>
        <authorList>
            <person name="Oguchi A."/>
            <person name="Ankai A."/>
            <person name="Kaneko J."/>
            <person name="Yamada-Narita S."/>
            <person name="Fukui S."/>
            <person name="Takahashi M."/>
            <person name="Onodera T."/>
            <person name="Kojima S."/>
            <person name="Fushimi T."/>
            <person name="Abe N."/>
            <person name="Kamio Y."/>
            <person name="Yamazaki S."/>
            <person name="Fujita N."/>
        </authorList>
    </citation>
    <scope>NUCLEOTIDE SEQUENCE [LARGE SCALE GENOMIC DNA]</scope>
    <source>
        <strain evidence="3">NBRC 103574 / TAM6421</strain>
    </source>
</reference>
<dbReference type="InterPro" id="IPR025536">
    <property type="entry name" value="DUF4422"/>
</dbReference>